<dbReference type="InterPro" id="IPR051346">
    <property type="entry name" value="OTU_Deubiquitinase"/>
</dbReference>
<accession>M3D8N8</accession>
<dbReference type="GO" id="GO:0004843">
    <property type="term" value="F:cysteine-type deubiquitinase activity"/>
    <property type="evidence" value="ECO:0007669"/>
    <property type="project" value="UniProtKB-EC"/>
</dbReference>
<keyword evidence="4" id="KW-0833">Ubl conjugation pathway</keyword>
<evidence type="ECO:0000259" key="9">
    <source>
        <dbReference type="Pfam" id="PF20255"/>
    </source>
</evidence>
<gene>
    <name evidence="10" type="ORF">SEPMUDRAFT_62451</name>
</gene>
<evidence type="ECO:0000256" key="3">
    <source>
        <dbReference type="ARBA" id="ARBA00022670"/>
    </source>
</evidence>
<dbReference type="OMA" id="IARCELY"/>
<organism evidence="10 11">
    <name type="scientific">Sphaerulina musiva (strain SO2202)</name>
    <name type="common">Poplar stem canker fungus</name>
    <name type="synonym">Septoria musiva</name>
    <dbReference type="NCBI Taxonomy" id="692275"/>
    <lineage>
        <taxon>Eukaryota</taxon>
        <taxon>Fungi</taxon>
        <taxon>Dikarya</taxon>
        <taxon>Ascomycota</taxon>
        <taxon>Pezizomycotina</taxon>
        <taxon>Dothideomycetes</taxon>
        <taxon>Dothideomycetidae</taxon>
        <taxon>Mycosphaerellales</taxon>
        <taxon>Mycosphaerellaceae</taxon>
        <taxon>Sphaerulina</taxon>
    </lineage>
</organism>
<keyword evidence="5" id="KW-0378">Hydrolase</keyword>
<evidence type="ECO:0000259" key="8">
    <source>
        <dbReference type="Pfam" id="PF12359"/>
    </source>
</evidence>
<protein>
    <recommendedName>
        <fullName evidence="2">ubiquitinyl hydrolase 1</fullName>
        <ecNumber evidence="2">3.4.19.12</ecNumber>
    </recommendedName>
</protein>
<dbReference type="Pfam" id="PF12359">
    <property type="entry name" value="DUF3645"/>
    <property type="match status" value="1"/>
</dbReference>
<feature type="domain" description="DUF3645" evidence="8">
    <location>
        <begin position="2304"/>
        <end position="2337"/>
    </location>
</feature>
<evidence type="ECO:0000313" key="10">
    <source>
        <dbReference type="EMBL" id="EMF14259.1"/>
    </source>
</evidence>
<dbReference type="GO" id="GO:0006508">
    <property type="term" value="P:proteolysis"/>
    <property type="evidence" value="ECO:0007669"/>
    <property type="project" value="UniProtKB-KW"/>
</dbReference>
<dbReference type="Pfam" id="PF20255">
    <property type="entry name" value="DUF6606"/>
    <property type="match status" value="1"/>
</dbReference>
<sequence>MALLVSDPDVFEQIVHHIFLPPQLPQERSHACIDAAIFRVTSAALAEFEMSLQTQDSMRPAVSRARTTLMAAIDCHSSTDGGISEFVLRDRMERLEVGGTIILQIRAQNAGLIFTRQPQCVRFEVFELAPQNQEVIAAKGRLIRQFPGFALDVPSTTYDDAYFRATLAQTLATMSGQSAPGVQPQILKAGRFVDEERDTTHPAMVTEFLMGFLMAHGRAVDSIITVTKNTRDDVLFKESEMPWRRSPAYLLIRVSLHLLFTRHLKGSDTLYKAFMAFFMAKLLQNAQRLGISTDLQYAMSAKVARRLQKQTNSGKGMPDHVRKLLHDVQDDCSTAISRAWVDLQYHEYNPCRTLSSLAQLQFSNDSVIDLPLLDDWLAARPFRQSTNLSSPNQLSSELHLHAQLRFPSLQQKLSEEYRIANLHSFEDWCAQSLRASVTAHDIDTVCHQVYSLIVRYHQHATSQYEAASGAPPRPNNPEESSSMILIILELWQAMDKQAVENCSLLAEYDPQIPVALFQNLLLPTRDQMVRLERLEVYLHTRQTRARERLSSDLFGDAKDNDCFAVRYFEQDDAMQALFEDITARGREGREAKIKELYANYERYEKLENEIAGMECSFFTVEIEATSRIGVQSLRRHDDRRCEKCAKIHDRDAMRISVHEWPLPSRQEQAKAVVFELCIPRWYADWRDCTAYLLQDVLQLNNKGADRPKNQYALDKDPHVGQNYHSEGQRIILWTKNKTHVKTHRRTRYVSTAVEKDVCVDNATFYQYLDTESKQFVGRYESHKKAEVACTYLLPQHTRELQPFLFRPADAPDGPSPNMIIASQSLCPSDGMTVDEFKEMCSIPGGTAVQWYNIALQLASPTVDLKKEETVLVFLQCIYQAGPNQDEGSAGTNGVSRASHAVLNHTDLARTLLECLEASLEKIKRNWESMHALVVFTAIASRLLTMNAEVQLDCLSFLQKVRETAFFWLQDVHERAQAAEDHVVRTQFLSKGIDIALICGMTFDVDRTHLTGVLAEDDNVWILLRCAMAIAERAKAKHHPIIRGAISHTGLDRAVKNVWSGYPVEGSVWRALEVDYWLQTTIFARCSTEPATVQFNLLTGELLVDGLQHKTPPLVYERHSTYKALFGDSSVEVMPSKIKPASFATKGTYGGYSVHIGITKKDPLIRRDLVVIAVEEATRTGDARVFEIVPSRLLRECLPERFVTGHVHWYDTQSGSLQFRSITAPWDAMSPSNWTLVRSDVDTGWHLQRGETYLLGSRCQTSVQIAQALSPLVHSSRIEIVLQADQKSLEVEIPTARLGFTLQSGQDTLRSKEYRGMIVDRNQSAGTLIGLSNKLLLRPLKKANRLILIPDGDVSYKRCANHVNVNIEQQEADGVVDIHSFEIDLRLGRLVDNGSLQSKLFIAFLHAVTSFALPDPLTKRTGTEQALSVLRSAAMRSFEELSAPNIDMLMKIAALSPARFYYPPDAKVMQSVRWDDQLSFMAQHGDFYSAVGAILRQAAALRIFYPGSNICIPSLTHIEKDLHHRDMIRTAVFRVAEYGAEHFTTVEDVKYQSRDRGQGSPSATKACVMSRLIVSNSDKLHWRLPEKGHLWKQVMDLKTLYGAARPLQVDRMAFDARLMQGNKTDVNRPALMMWLSTMALSPDADMALLQVVAMFLTAQSLRAVVPPAAKSFCPAEGQDITLEELQSNIADAAVSYKHSPDAKTQFLRAPYGNRVNGMLEMRRNNQALQRYLDDLQVAVSSLSSQPISVPNMAISHGLRAPSIPGHATVEHVFADFVPQALRDDRFPRLATQTYTSKTGATSEDACPNLRAVVNVLEEETANQELFKKTYVEGLRGSMNALQLKRRIDDIVQPTLAELNEHLSRCEEFLKLIFANLVTASRTQLEKQSGGREDLHWPRPSPSLFLAQLNRDRWQALPSQWKKPIVQYGIAITAVQRAERLLNAEASKNLDDMQRELSEVGHTNWDPLAQPETLLLEVEGAIMVRDVQEDIAREMRSPSSRGNQVVQLNMGEGKSSVIVPMVAAALGNGKQLVRVIVAKPQSKQMAQMLVSKLGGLVNRRIYFMPYSRALRLTRSSAEAIDELCRECMKMGGILLLQPEHILSFKLTGPESVLAGNKDAGASFLRTQELFDKFSRDIVDESDENFNVKFELVYTLGIRRQVDFAPARWGFVQHFLALVKVHAQALAEQDAKTMEFNTRGEGGFPRIRILQEEVARELVYRIAKDVTEFGLLGLPTSSQSDTVRASLFKYITTPDLTPEQTAAVETSAFWTANTKQALLLTRGLLAGGILQFIFCLKRWRVTYGLTTRSPATRLAVPYRAKDSPSPRSEFSHPDVVILLTSLSYYYGGLPDEDLFTALGHLMTCDQADAEYLTWLWDVDVPVEYRHLAGINIKDRVHCITKVFPHLRYSKGAIDYWLSHVVFPREMKEYPHKLSASGCDLGRLKTLPTTCFSGTNDSRALLPLDVRQIDIPEQMHTNALVLEYLLRFENTVALMPSTADASATDAEQLLDMVMNLRPVPQVILDVGAFVLELDNKSVAASWLAKYHANDKSAAVFCNDQDELSVIDRTGRIELLQTSSYKERMDMCIVYLDEAHTRGIDLKLPVHWRAACTLGANLSKDRLVQACMRMRKLGKGQTIVFCVPNEIKESILRDRADNETNVEITTASVVRWVILQTWTEIKHSMALWVAQNHRFNIQKELWDKNTVDGHYQLNETSAREFREEEARTLDFRYRPKPSKKAPLEILAKDTKHRSRAIIARCELYGMLSFNARKLTEEQERELSPECDVDAERVVQKPPAAQAAQNHLHRDILSFVMTGEAKQHSSAYGPAFHTLSNTSPALHFDVTQFQDQRMLVSTDFSRTILDSGKGALHDSYQRSVQWVLTGLGKSDSTAEYIIIISPYEAQHLVARGALLHSRAALHLYRPRYNIRYRPMEKLDFYQISSPALTVHVPLSLSVQLGVFAGQLYWNSYAEYVATTRFLGLLSKPAEQGQEVTMDGFIRNNEVGLGSSPVNFLKVFLSKIRRGGDDISKSHMGMLLDGKVFRSGDFE</sequence>
<dbReference type="InterPro" id="IPR022105">
    <property type="entry name" value="DUF3645"/>
</dbReference>
<dbReference type="PANTHER" id="PTHR13367:SF34">
    <property type="match status" value="1"/>
</dbReference>
<evidence type="ECO:0000256" key="2">
    <source>
        <dbReference type="ARBA" id="ARBA00012759"/>
    </source>
</evidence>
<evidence type="ECO:0000313" key="11">
    <source>
        <dbReference type="Proteomes" id="UP000016931"/>
    </source>
</evidence>
<feature type="domain" description="DUF3638" evidence="7">
    <location>
        <begin position="1960"/>
        <end position="2183"/>
    </location>
</feature>
<dbReference type="STRING" id="692275.M3D8N8"/>
<evidence type="ECO:0000256" key="5">
    <source>
        <dbReference type="ARBA" id="ARBA00022801"/>
    </source>
</evidence>
<feature type="domain" description="DUF6606" evidence="9">
    <location>
        <begin position="14"/>
        <end position="284"/>
    </location>
</feature>
<keyword evidence="6" id="KW-0788">Thiol protease</keyword>
<comment type="catalytic activity">
    <reaction evidence="1">
        <text>Thiol-dependent hydrolysis of ester, thioester, amide, peptide and isopeptide bonds formed by the C-terminal Gly of ubiquitin (a 76-residue protein attached to proteins as an intracellular targeting signal).</text>
        <dbReference type="EC" id="3.4.19.12"/>
    </reaction>
</comment>
<dbReference type="RefSeq" id="XP_016762380.1">
    <property type="nucleotide sequence ID" value="XM_016909603.1"/>
</dbReference>
<reference evidence="10 11" key="1">
    <citation type="journal article" date="2012" name="PLoS Pathog.">
        <title>Diverse lifestyles and strategies of plant pathogenesis encoded in the genomes of eighteen Dothideomycetes fungi.</title>
        <authorList>
            <person name="Ohm R.A."/>
            <person name="Feau N."/>
            <person name="Henrissat B."/>
            <person name="Schoch C.L."/>
            <person name="Horwitz B.A."/>
            <person name="Barry K.W."/>
            <person name="Condon B.J."/>
            <person name="Copeland A.C."/>
            <person name="Dhillon B."/>
            <person name="Glaser F."/>
            <person name="Hesse C.N."/>
            <person name="Kosti I."/>
            <person name="LaButti K."/>
            <person name="Lindquist E.A."/>
            <person name="Lucas S."/>
            <person name="Salamov A.A."/>
            <person name="Bradshaw R.E."/>
            <person name="Ciuffetti L."/>
            <person name="Hamelin R.C."/>
            <person name="Kema G.H.J."/>
            <person name="Lawrence C."/>
            <person name="Scott J.A."/>
            <person name="Spatafora J.W."/>
            <person name="Turgeon B.G."/>
            <person name="de Wit P.J.G.M."/>
            <person name="Zhong S."/>
            <person name="Goodwin S.B."/>
            <person name="Grigoriev I.V."/>
        </authorList>
    </citation>
    <scope>NUCLEOTIDE SEQUENCE [LARGE SCALE GENOMIC DNA]</scope>
    <source>
        <strain evidence="10 11">SO2202</strain>
    </source>
</reference>
<dbReference type="EMBL" id="KB456262">
    <property type="protein sequence ID" value="EMF14259.1"/>
    <property type="molecule type" value="Genomic_DNA"/>
</dbReference>
<dbReference type="PANTHER" id="PTHR13367">
    <property type="entry name" value="UBIQUITIN THIOESTERASE"/>
    <property type="match status" value="1"/>
</dbReference>
<evidence type="ECO:0000256" key="4">
    <source>
        <dbReference type="ARBA" id="ARBA00022786"/>
    </source>
</evidence>
<keyword evidence="3" id="KW-0645">Protease</keyword>
<evidence type="ECO:0000256" key="1">
    <source>
        <dbReference type="ARBA" id="ARBA00000707"/>
    </source>
</evidence>
<dbReference type="OrthoDB" id="3182339at2759"/>
<keyword evidence="11" id="KW-1185">Reference proteome</keyword>
<dbReference type="GeneID" id="27906740"/>
<dbReference type="Proteomes" id="UP000016931">
    <property type="component" value="Unassembled WGS sequence"/>
</dbReference>
<dbReference type="EC" id="3.4.19.12" evidence="2"/>
<dbReference type="Pfam" id="PF12340">
    <property type="entry name" value="DUF3638"/>
    <property type="match status" value="1"/>
</dbReference>
<proteinExistence type="predicted"/>
<evidence type="ECO:0000259" key="7">
    <source>
        <dbReference type="Pfam" id="PF12340"/>
    </source>
</evidence>
<dbReference type="HOGENOM" id="CLU_000211_1_0_1"/>
<dbReference type="eggNOG" id="ENOG502QUFK">
    <property type="taxonomic scope" value="Eukaryota"/>
</dbReference>
<dbReference type="InterPro" id="IPR046541">
    <property type="entry name" value="DUF6606"/>
</dbReference>
<name>M3D8N8_SPHMS</name>
<evidence type="ECO:0000256" key="6">
    <source>
        <dbReference type="ARBA" id="ARBA00022807"/>
    </source>
</evidence>
<dbReference type="InterPro" id="IPR022099">
    <property type="entry name" value="DUF3638"/>
</dbReference>